<evidence type="ECO:0000313" key="2">
    <source>
        <dbReference type="EMBL" id="KZP12254.1"/>
    </source>
</evidence>
<gene>
    <name evidence="2" type="ORF">FIBSPDRAFT_985815</name>
</gene>
<accession>A0A166B428</accession>
<dbReference type="Proteomes" id="UP000076532">
    <property type="component" value="Unassembled WGS sequence"/>
</dbReference>
<dbReference type="EMBL" id="KV417650">
    <property type="protein sequence ID" value="KZP12254.1"/>
    <property type="molecule type" value="Genomic_DNA"/>
</dbReference>
<protein>
    <submittedName>
        <fullName evidence="2">Uncharacterized protein</fullName>
    </submittedName>
</protein>
<dbReference type="AlphaFoldDB" id="A0A166B428"/>
<feature type="compositionally biased region" description="Polar residues" evidence="1">
    <location>
        <begin position="9"/>
        <end position="21"/>
    </location>
</feature>
<proteinExistence type="predicted"/>
<sequence>MCLSTMLSISSHSKCSGTTSRRPQRCLSKPESVPSWSPIKSLYAAPLCLLFSFLTRFLYSSSIIVATELCSSPTNPTAPPKAQPLSLARSMAESLGSGISEAVSHRG</sequence>
<feature type="region of interest" description="Disordered" evidence="1">
    <location>
        <begin position="9"/>
        <end position="36"/>
    </location>
</feature>
<reference evidence="2 3" key="1">
    <citation type="journal article" date="2016" name="Mol. Biol. Evol.">
        <title>Comparative Genomics of Early-Diverging Mushroom-Forming Fungi Provides Insights into the Origins of Lignocellulose Decay Capabilities.</title>
        <authorList>
            <person name="Nagy L.G."/>
            <person name="Riley R."/>
            <person name="Tritt A."/>
            <person name="Adam C."/>
            <person name="Daum C."/>
            <person name="Floudas D."/>
            <person name="Sun H."/>
            <person name="Yadav J.S."/>
            <person name="Pangilinan J."/>
            <person name="Larsson K.H."/>
            <person name="Matsuura K."/>
            <person name="Barry K."/>
            <person name="Labutti K."/>
            <person name="Kuo R."/>
            <person name="Ohm R.A."/>
            <person name="Bhattacharya S.S."/>
            <person name="Shirouzu T."/>
            <person name="Yoshinaga Y."/>
            <person name="Martin F.M."/>
            <person name="Grigoriev I.V."/>
            <person name="Hibbett D.S."/>
        </authorList>
    </citation>
    <scope>NUCLEOTIDE SEQUENCE [LARGE SCALE GENOMIC DNA]</scope>
    <source>
        <strain evidence="2 3">CBS 109695</strain>
    </source>
</reference>
<evidence type="ECO:0000256" key="1">
    <source>
        <dbReference type="SAM" id="MobiDB-lite"/>
    </source>
</evidence>
<organism evidence="2 3">
    <name type="scientific">Athelia psychrophila</name>
    <dbReference type="NCBI Taxonomy" id="1759441"/>
    <lineage>
        <taxon>Eukaryota</taxon>
        <taxon>Fungi</taxon>
        <taxon>Dikarya</taxon>
        <taxon>Basidiomycota</taxon>
        <taxon>Agaricomycotina</taxon>
        <taxon>Agaricomycetes</taxon>
        <taxon>Agaricomycetidae</taxon>
        <taxon>Atheliales</taxon>
        <taxon>Atheliaceae</taxon>
        <taxon>Athelia</taxon>
    </lineage>
</organism>
<keyword evidence="3" id="KW-1185">Reference proteome</keyword>
<name>A0A166B428_9AGAM</name>
<evidence type="ECO:0000313" key="3">
    <source>
        <dbReference type="Proteomes" id="UP000076532"/>
    </source>
</evidence>